<feature type="domain" description="Cupin type-2" evidence="2">
    <location>
        <begin position="66"/>
        <end position="135"/>
    </location>
</feature>
<sequence>MRRTGAGVRKACVVSGCVAALAVGPSSALATPGSGVSGTILATGTSEGTLNVKAPRGQADVVVRTITIEPGGSTGWHYHSGQLIAVVKAGTLTRTMDDCSVESTSAGSAFIEPSGPGHVHIGRNLGTEPVVLYVTYLLPKGSPLSLDADAPECATAQAR</sequence>
<dbReference type="AlphaFoldDB" id="A0A7W2D5G3"/>
<reference evidence="3 4" key="1">
    <citation type="submission" date="2020-07" db="EMBL/GenBank/DDBJ databases">
        <title>Streptomyces isolated from Indian soil.</title>
        <authorList>
            <person name="Mandal S."/>
            <person name="Maiti P.K."/>
        </authorList>
    </citation>
    <scope>NUCLEOTIDE SEQUENCE [LARGE SCALE GENOMIC DNA]</scope>
    <source>
        <strain evidence="3 4">PSKA54</strain>
    </source>
</reference>
<dbReference type="Pfam" id="PF07883">
    <property type="entry name" value="Cupin_2"/>
    <property type="match status" value="1"/>
</dbReference>
<evidence type="ECO:0000256" key="1">
    <source>
        <dbReference type="SAM" id="SignalP"/>
    </source>
</evidence>
<organism evidence="3 4">
    <name type="scientific">Streptomyces himalayensis subsp. aureolus</name>
    <dbReference type="NCBI Taxonomy" id="2758039"/>
    <lineage>
        <taxon>Bacteria</taxon>
        <taxon>Bacillati</taxon>
        <taxon>Actinomycetota</taxon>
        <taxon>Actinomycetes</taxon>
        <taxon>Kitasatosporales</taxon>
        <taxon>Streptomycetaceae</taxon>
        <taxon>Streptomyces</taxon>
        <taxon>Streptomyces himalayensis</taxon>
    </lineage>
</organism>
<accession>A0A7W2D5G3</accession>
<dbReference type="SUPFAM" id="SSF51182">
    <property type="entry name" value="RmlC-like cupins"/>
    <property type="match status" value="1"/>
</dbReference>
<dbReference type="Gene3D" id="2.60.120.10">
    <property type="entry name" value="Jelly Rolls"/>
    <property type="match status" value="1"/>
</dbReference>
<dbReference type="InterPro" id="IPR011051">
    <property type="entry name" value="RmlC_Cupin_sf"/>
</dbReference>
<evidence type="ECO:0000313" key="4">
    <source>
        <dbReference type="Proteomes" id="UP000586976"/>
    </source>
</evidence>
<gene>
    <name evidence="3" type="ORF">H1V43_27925</name>
</gene>
<feature type="signal peptide" evidence="1">
    <location>
        <begin position="1"/>
        <end position="30"/>
    </location>
</feature>
<dbReference type="PANTHER" id="PTHR38599">
    <property type="entry name" value="CUPIN DOMAIN PROTEIN (AFU_ORTHOLOGUE AFUA_3G13620)"/>
    <property type="match status" value="1"/>
</dbReference>
<feature type="chain" id="PRO_5030726954" evidence="1">
    <location>
        <begin position="31"/>
        <end position="159"/>
    </location>
</feature>
<name>A0A7W2D5G3_9ACTN</name>
<keyword evidence="1" id="KW-0732">Signal</keyword>
<dbReference type="Proteomes" id="UP000586976">
    <property type="component" value="Unassembled WGS sequence"/>
</dbReference>
<dbReference type="RefSeq" id="WP_181866668.1">
    <property type="nucleotide sequence ID" value="NZ_JACEQY010000037.1"/>
</dbReference>
<dbReference type="PANTHER" id="PTHR38599:SF1">
    <property type="entry name" value="CUPIN DOMAIN PROTEIN (AFU_ORTHOLOGUE AFUA_3G13620)"/>
    <property type="match status" value="1"/>
</dbReference>
<protein>
    <submittedName>
        <fullName evidence="3">Cupin domain-containing protein</fullName>
    </submittedName>
</protein>
<proteinExistence type="predicted"/>
<evidence type="ECO:0000259" key="2">
    <source>
        <dbReference type="Pfam" id="PF07883"/>
    </source>
</evidence>
<comment type="caution">
    <text evidence="3">The sequence shown here is derived from an EMBL/GenBank/DDBJ whole genome shotgun (WGS) entry which is preliminary data.</text>
</comment>
<dbReference type="InterPro" id="IPR013096">
    <property type="entry name" value="Cupin_2"/>
</dbReference>
<dbReference type="EMBL" id="JACEQY010000037">
    <property type="protein sequence ID" value="MBA4865114.1"/>
    <property type="molecule type" value="Genomic_DNA"/>
</dbReference>
<evidence type="ECO:0000313" key="3">
    <source>
        <dbReference type="EMBL" id="MBA4865114.1"/>
    </source>
</evidence>
<dbReference type="InterPro" id="IPR014710">
    <property type="entry name" value="RmlC-like_jellyroll"/>
</dbReference>
<keyword evidence="4" id="KW-1185">Reference proteome</keyword>